<accession>A0ACC8EKD1</accession>
<dbReference type="Proteomes" id="UP000250078">
    <property type="component" value="Unassembled WGS sequence"/>
</dbReference>
<sequence length="453" mass="51594">MVEREHTPECFRGWQEFPKNLSLSLLHVDSNRCSVRLSQDSERLFVSDKDSRLWALVIDNAGVTKDGQRDVRHVTFQDSSQLASYLEQSSSSTHVFFIRQSFSWGRLLISENMLRKLFTSQNVHPNFLDVVHTFGEKAEPVEESFSAFFYHPLSQYQALGSESPNENAGYVIGYNIKYVAGHGRPFLKDPYSVRETGVFQLCANSSASAQRCSWVFIHPSDALEERLGEVFKNAKQTTCTLQFQIHALVLLSVSDNWRTYTNYLEESFRRLLERGFYTNINGPTVEGDIDTDFSDIRKLQLLTDKLRRLCHILQLNINLGTQLKSCMQQIKDRTCAVSSSVSSFDSFNSQMDLFISQHRTHLARIESLVSRAQGVSGLIQSILDIRTAESSSRINTAVHDITQQGIQENKLIKQLTHQSTQDTRAMKLIALISAIFLPATFVAVGLFWRCRHC</sequence>
<proteinExistence type="predicted"/>
<gene>
    <name evidence="1" type="ORF">K441DRAFT_672054</name>
</gene>
<organism evidence="1 2">
    <name type="scientific">Cenococcum geophilum 1.58</name>
    <dbReference type="NCBI Taxonomy" id="794803"/>
    <lineage>
        <taxon>Eukaryota</taxon>
        <taxon>Fungi</taxon>
        <taxon>Dikarya</taxon>
        <taxon>Ascomycota</taxon>
        <taxon>Pezizomycotina</taxon>
        <taxon>Dothideomycetes</taxon>
        <taxon>Pleosporomycetidae</taxon>
        <taxon>Gloniales</taxon>
        <taxon>Gloniaceae</taxon>
        <taxon>Cenococcum</taxon>
    </lineage>
</organism>
<name>A0ACC8EKD1_9PEZI</name>
<keyword evidence="2" id="KW-1185">Reference proteome</keyword>
<evidence type="ECO:0000313" key="2">
    <source>
        <dbReference type="Proteomes" id="UP000250078"/>
    </source>
</evidence>
<dbReference type="EMBL" id="KV748293">
    <property type="protein sequence ID" value="OCK86633.1"/>
    <property type="molecule type" value="Genomic_DNA"/>
</dbReference>
<evidence type="ECO:0000313" key="1">
    <source>
        <dbReference type="EMBL" id="OCK86633.1"/>
    </source>
</evidence>
<reference evidence="1 2" key="1">
    <citation type="journal article" date="2016" name="Nat. Commun.">
        <title>Ectomycorrhizal ecology is imprinted in the genome of the dominant symbiotic fungus Cenococcum geophilum.</title>
        <authorList>
            <consortium name="DOE Joint Genome Institute"/>
            <person name="Peter M."/>
            <person name="Kohler A."/>
            <person name="Ohm R.A."/>
            <person name="Kuo A."/>
            <person name="Krutzmann J."/>
            <person name="Morin E."/>
            <person name="Arend M."/>
            <person name="Barry K.W."/>
            <person name="Binder M."/>
            <person name="Choi C."/>
            <person name="Clum A."/>
            <person name="Copeland A."/>
            <person name="Grisel N."/>
            <person name="Haridas S."/>
            <person name="Kipfer T."/>
            <person name="LaButti K."/>
            <person name="Lindquist E."/>
            <person name="Lipzen A."/>
            <person name="Maire R."/>
            <person name="Meier B."/>
            <person name="Mihaltcheva S."/>
            <person name="Molinier V."/>
            <person name="Murat C."/>
            <person name="Poggeler S."/>
            <person name="Quandt C.A."/>
            <person name="Sperisen C."/>
            <person name="Tritt A."/>
            <person name="Tisserant E."/>
            <person name="Crous P.W."/>
            <person name="Henrissat B."/>
            <person name="Nehls U."/>
            <person name="Egli S."/>
            <person name="Spatafora J.W."/>
            <person name="Grigoriev I.V."/>
            <person name="Martin F.M."/>
        </authorList>
    </citation>
    <scope>NUCLEOTIDE SEQUENCE [LARGE SCALE GENOMIC DNA]</scope>
    <source>
        <strain evidence="1 2">1.58</strain>
    </source>
</reference>
<protein>
    <submittedName>
        <fullName evidence="1">Uncharacterized protein</fullName>
    </submittedName>
</protein>